<reference evidence="9 10" key="1">
    <citation type="submission" date="2017-04" db="EMBL/GenBank/DDBJ databases">
        <title>Draft genome sequence of Zooshikella ganghwensis VG4 isolated from Red Sea sediments.</title>
        <authorList>
            <person name="Rehman Z."/>
            <person name="Alam I."/>
            <person name="Kamau A."/>
            <person name="Bajic V."/>
            <person name="Leiknes T."/>
        </authorList>
    </citation>
    <scope>NUCLEOTIDE SEQUENCE [LARGE SCALE GENOMIC DNA]</scope>
    <source>
        <strain evidence="9 10">VG4</strain>
    </source>
</reference>
<dbReference type="EMBL" id="NDXW01000001">
    <property type="protein sequence ID" value="RDH43133.1"/>
    <property type="molecule type" value="Genomic_DNA"/>
</dbReference>
<protein>
    <submittedName>
        <fullName evidence="9">TIGR04211 family SH3 domain-containing protein</fullName>
    </submittedName>
</protein>
<dbReference type="InterPro" id="IPR003646">
    <property type="entry name" value="SH3-like_bac-type"/>
</dbReference>
<evidence type="ECO:0000256" key="1">
    <source>
        <dbReference type="ARBA" id="ARBA00004167"/>
    </source>
</evidence>
<organism evidence="9 10">
    <name type="scientific">Zooshikella ganghwensis</name>
    <dbReference type="NCBI Taxonomy" id="202772"/>
    <lineage>
        <taxon>Bacteria</taxon>
        <taxon>Pseudomonadati</taxon>
        <taxon>Pseudomonadota</taxon>
        <taxon>Gammaproteobacteria</taxon>
        <taxon>Oceanospirillales</taxon>
        <taxon>Zooshikellaceae</taxon>
        <taxon>Zooshikella</taxon>
    </lineage>
</organism>
<keyword evidence="5 7" id="KW-0472">Membrane</keyword>
<evidence type="ECO:0000313" key="9">
    <source>
        <dbReference type="EMBL" id="RDH43133.1"/>
    </source>
</evidence>
<dbReference type="Pfam" id="PF08239">
    <property type="entry name" value="SH3_3"/>
    <property type="match status" value="1"/>
</dbReference>
<gene>
    <name evidence="9" type="ORF">B9G39_06540</name>
</gene>
<feature type="transmembrane region" description="Helical" evidence="7">
    <location>
        <begin position="208"/>
        <end position="226"/>
    </location>
</feature>
<accession>A0A4P9VIV9</accession>
<dbReference type="Proteomes" id="UP000257039">
    <property type="component" value="Unassembled WGS sequence"/>
</dbReference>
<feature type="coiled-coil region" evidence="6">
    <location>
        <begin position="110"/>
        <end position="203"/>
    </location>
</feature>
<evidence type="ECO:0000256" key="2">
    <source>
        <dbReference type="ARBA" id="ARBA00022692"/>
    </source>
</evidence>
<comment type="subcellular location">
    <subcellularLocation>
        <location evidence="1">Membrane</location>
        <topology evidence="1">Single-pass membrane protein</topology>
    </subcellularLocation>
</comment>
<evidence type="ECO:0000313" key="10">
    <source>
        <dbReference type="Proteomes" id="UP000257039"/>
    </source>
</evidence>
<dbReference type="InterPro" id="IPR016476">
    <property type="entry name" value="SH3_dom_pro"/>
</dbReference>
<dbReference type="Gene3D" id="2.30.30.40">
    <property type="entry name" value="SH3 Domains"/>
    <property type="match status" value="1"/>
</dbReference>
<keyword evidence="2 7" id="KW-0812">Transmembrane</keyword>
<keyword evidence="10" id="KW-1185">Reference proteome</keyword>
<sequence length="239" mass="27162">MPKNTFFFKYRELGRMRSIATLFIAVIVIFPLPAQAARIGYVGDEIYVPLRAGPASSYRIVHSGLKTGTQLEILAYEIEKGYSLVKTPSGLEGYIENQYLVEEPVARLQLTELQNDVSSLTAEKNRLEQLITDFKAENQGVITLNDQLKEEKQAIQVRLQSLENMTKNTQQIVARNKTLSDTHVKLTEQISALQKENNKLSQMAYLKWFLYGAGTMILGITLGLILPRVRLRQKQSEWL</sequence>
<dbReference type="GO" id="GO:0016020">
    <property type="term" value="C:membrane"/>
    <property type="evidence" value="ECO:0007669"/>
    <property type="project" value="UniProtKB-SubCell"/>
</dbReference>
<evidence type="ECO:0000256" key="3">
    <source>
        <dbReference type="ARBA" id="ARBA00022729"/>
    </source>
</evidence>
<evidence type="ECO:0000259" key="8">
    <source>
        <dbReference type="Pfam" id="PF08239"/>
    </source>
</evidence>
<name>A0A4P9VIV9_9GAMM</name>
<proteinExistence type="predicted"/>
<comment type="caution">
    <text evidence="9">The sequence shown here is derived from an EMBL/GenBank/DDBJ whole genome shotgun (WGS) entry which is preliminary data.</text>
</comment>
<evidence type="ECO:0000256" key="5">
    <source>
        <dbReference type="ARBA" id="ARBA00023136"/>
    </source>
</evidence>
<evidence type="ECO:0000256" key="4">
    <source>
        <dbReference type="ARBA" id="ARBA00022989"/>
    </source>
</evidence>
<evidence type="ECO:0000256" key="7">
    <source>
        <dbReference type="SAM" id="Phobius"/>
    </source>
</evidence>
<dbReference type="NCBIfam" id="TIGR04211">
    <property type="entry name" value="SH3_and_anchor"/>
    <property type="match status" value="1"/>
</dbReference>
<keyword evidence="6" id="KW-0175">Coiled coil</keyword>
<evidence type="ECO:0000256" key="6">
    <source>
        <dbReference type="SAM" id="Coils"/>
    </source>
</evidence>
<keyword evidence="4 7" id="KW-1133">Transmembrane helix</keyword>
<keyword evidence="3" id="KW-0732">Signal</keyword>
<dbReference type="AlphaFoldDB" id="A0A4P9VIV9"/>
<feature type="domain" description="SH3b" evidence="8">
    <location>
        <begin position="48"/>
        <end position="100"/>
    </location>
</feature>